<accession>A0A7K0EQH6</accession>
<keyword evidence="1" id="KW-1133">Transmembrane helix</keyword>
<reference evidence="3 4" key="1">
    <citation type="journal article" date="2018" name="Antonie Van Leeuwenhoek">
        <title>Larkinella terrae sp. nov., isolated from soil on Jeju Island, South Korea.</title>
        <authorList>
            <person name="Ten L.N."/>
            <person name="Jeon J."/>
            <person name="Park S.J."/>
            <person name="Park S."/>
            <person name="Lee S.Y."/>
            <person name="Kim M.K."/>
            <person name="Jung H.Y."/>
        </authorList>
    </citation>
    <scope>NUCLEOTIDE SEQUENCE [LARGE SCALE GENOMIC DNA]</scope>
    <source>
        <strain evidence="3 4">KCTC 52001</strain>
    </source>
</reference>
<feature type="transmembrane region" description="Helical" evidence="1">
    <location>
        <begin position="233"/>
        <end position="254"/>
    </location>
</feature>
<keyword evidence="1" id="KW-0472">Membrane</keyword>
<dbReference type="Proteomes" id="UP000441754">
    <property type="component" value="Unassembled WGS sequence"/>
</dbReference>
<evidence type="ECO:0000313" key="3">
    <source>
        <dbReference type="EMBL" id="MRS63821.1"/>
    </source>
</evidence>
<proteinExistence type="predicted"/>
<evidence type="ECO:0000259" key="2">
    <source>
        <dbReference type="Pfam" id="PF13785"/>
    </source>
</evidence>
<sequence>MPFNESSAPTSFDCPVCSTSIPIFDPSESCYFGCAHCQNYFYYGETGPIDRKTTFSTRMEPTPLSVGSEGYLDGKWVRVTGISRKREERYDDPWLEYVLETKESGYQMLSEFNGHWMLIRPAEGKYTEEKGKNVTDEDREYKLFNRYNCRVLNAVGEFYWDLLEDSKLQISEYIHPPYLLSREVGLKGTEWYKAVYKTPQEIATAFGLTNQLPKPLGIGAIQPSPAGQKRPTVAWLATRLALLIVVLQVFFYILKPQKTLFDQSYSWNSDSTRPGWNQPIVTSSFAFDGPSAMAIRLSANVDNNWVELPISLINETSGKSYEFTRTVEYYHGVDGGESWEEGAQKDEAILSRIPSGQYHLNLYPNSEGKNRFYVHVTVVQNPILYSNLFLMLILIAIYPIVLFIQQNVFEQKRWADSDFGP</sequence>
<dbReference type="Pfam" id="PF13785">
    <property type="entry name" value="DUF4178"/>
    <property type="match status" value="1"/>
</dbReference>
<evidence type="ECO:0000313" key="4">
    <source>
        <dbReference type="Proteomes" id="UP000441754"/>
    </source>
</evidence>
<dbReference type="AlphaFoldDB" id="A0A7K0EQH6"/>
<dbReference type="RefSeq" id="WP_154177187.1">
    <property type="nucleotide sequence ID" value="NZ_WJXZ01000013.1"/>
</dbReference>
<dbReference type="OrthoDB" id="713199at2"/>
<protein>
    <submittedName>
        <fullName evidence="3">DUF4178 domain-containing protein</fullName>
    </submittedName>
</protein>
<keyword evidence="1" id="KW-0812">Transmembrane</keyword>
<dbReference type="InterPro" id="IPR025235">
    <property type="entry name" value="DUF4178"/>
</dbReference>
<evidence type="ECO:0000256" key="1">
    <source>
        <dbReference type="SAM" id="Phobius"/>
    </source>
</evidence>
<organism evidence="3 4">
    <name type="scientific">Larkinella terrae</name>
    <dbReference type="NCBI Taxonomy" id="2025311"/>
    <lineage>
        <taxon>Bacteria</taxon>
        <taxon>Pseudomonadati</taxon>
        <taxon>Bacteroidota</taxon>
        <taxon>Cytophagia</taxon>
        <taxon>Cytophagales</taxon>
        <taxon>Spirosomataceae</taxon>
        <taxon>Larkinella</taxon>
    </lineage>
</organism>
<feature type="transmembrane region" description="Helical" evidence="1">
    <location>
        <begin position="383"/>
        <end position="404"/>
    </location>
</feature>
<keyword evidence="4" id="KW-1185">Reference proteome</keyword>
<name>A0A7K0EQH6_9BACT</name>
<gene>
    <name evidence="3" type="ORF">GJJ30_21155</name>
</gene>
<dbReference type="EMBL" id="WJXZ01000013">
    <property type="protein sequence ID" value="MRS63821.1"/>
    <property type="molecule type" value="Genomic_DNA"/>
</dbReference>
<comment type="caution">
    <text evidence="3">The sequence shown here is derived from an EMBL/GenBank/DDBJ whole genome shotgun (WGS) entry which is preliminary data.</text>
</comment>
<feature type="domain" description="DUF4178" evidence="2">
    <location>
        <begin position="66"/>
        <end position="195"/>
    </location>
</feature>